<keyword evidence="3" id="KW-0804">Transcription</keyword>
<evidence type="ECO:0000256" key="1">
    <source>
        <dbReference type="ARBA" id="ARBA00023015"/>
    </source>
</evidence>
<reference evidence="6" key="1">
    <citation type="journal article" date="2019" name="Int. J. Syst. Evol. Microbiol.">
        <title>The Global Catalogue of Microorganisms (GCM) 10K type strain sequencing project: providing services to taxonomists for standard genome sequencing and annotation.</title>
        <authorList>
            <consortium name="The Broad Institute Genomics Platform"/>
            <consortium name="The Broad Institute Genome Sequencing Center for Infectious Disease"/>
            <person name="Wu L."/>
            <person name="Ma J."/>
        </authorList>
    </citation>
    <scope>NUCLEOTIDE SEQUENCE [LARGE SCALE GENOMIC DNA]</scope>
    <source>
        <strain evidence="6">JCM 14902</strain>
    </source>
</reference>
<evidence type="ECO:0000259" key="4">
    <source>
        <dbReference type="PROSITE" id="PS50932"/>
    </source>
</evidence>
<keyword evidence="6" id="KW-1185">Reference proteome</keyword>
<dbReference type="PANTHER" id="PTHR30146">
    <property type="entry name" value="LACI-RELATED TRANSCRIPTIONAL REPRESSOR"/>
    <property type="match status" value="1"/>
</dbReference>
<dbReference type="InterPro" id="IPR028082">
    <property type="entry name" value="Peripla_BP_I"/>
</dbReference>
<dbReference type="EMBL" id="BAAAOH010000001">
    <property type="protein sequence ID" value="GAA1973942.1"/>
    <property type="molecule type" value="Genomic_DNA"/>
</dbReference>
<dbReference type="PANTHER" id="PTHR30146:SF153">
    <property type="entry name" value="LACTOSE OPERON REPRESSOR"/>
    <property type="match status" value="1"/>
</dbReference>
<dbReference type="Pfam" id="PF13377">
    <property type="entry name" value="Peripla_BP_3"/>
    <property type="match status" value="1"/>
</dbReference>
<feature type="domain" description="HTH lacI-type" evidence="4">
    <location>
        <begin position="1"/>
        <end position="53"/>
    </location>
</feature>
<sequence length="326" mass="34491">MQDVADHVGVSRQLVSLVLRDVPGPSPAARERILAAAAQLGYRANASARLLRQKRTRLIGAVYAMRNPFESQLVEQLFARAAGRDFGVVLGPVTAGRTVEQVIDELMEQRVEAVVGFGPPEWNAYVERIGATVPTVWLGGPAPEPHDNVHIDDDEGMRVAVAHLRSLGHEHIAHVRGEGSAGEARAEGYRLAMRLSGLADGIDVVGAGWGEEDGAAAARGFLARPALPTAVICGGDQSAAGLVAVFTAEGVAIPGDVSVVGWDDSYVARLSYHRFTSVRQDLDATADAALDAVLHRMADPSSPRVLILTPARLIERSSTGPVRSAA</sequence>
<evidence type="ECO:0000313" key="6">
    <source>
        <dbReference type="Proteomes" id="UP001500326"/>
    </source>
</evidence>
<comment type="caution">
    <text evidence="5">The sequence shown here is derived from an EMBL/GenBank/DDBJ whole genome shotgun (WGS) entry which is preliminary data.</text>
</comment>
<keyword evidence="1" id="KW-0805">Transcription regulation</keyword>
<dbReference type="SUPFAM" id="SSF47413">
    <property type="entry name" value="lambda repressor-like DNA-binding domains"/>
    <property type="match status" value="1"/>
</dbReference>
<evidence type="ECO:0000256" key="2">
    <source>
        <dbReference type="ARBA" id="ARBA00023125"/>
    </source>
</evidence>
<dbReference type="SUPFAM" id="SSF53822">
    <property type="entry name" value="Periplasmic binding protein-like I"/>
    <property type="match status" value="1"/>
</dbReference>
<proteinExistence type="predicted"/>
<gene>
    <name evidence="5" type="ORF">GCM10009777_02800</name>
</gene>
<name>A0ABP5D4G2_9MICO</name>
<keyword evidence="2 5" id="KW-0238">DNA-binding</keyword>
<dbReference type="CDD" id="cd01392">
    <property type="entry name" value="HTH_LacI"/>
    <property type="match status" value="1"/>
</dbReference>
<dbReference type="InterPro" id="IPR010982">
    <property type="entry name" value="Lambda_DNA-bd_dom_sf"/>
</dbReference>
<dbReference type="Gene3D" id="1.10.260.40">
    <property type="entry name" value="lambda repressor-like DNA-binding domains"/>
    <property type="match status" value="1"/>
</dbReference>
<dbReference type="InterPro" id="IPR000843">
    <property type="entry name" value="HTH_LacI"/>
</dbReference>
<dbReference type="CDD" id="cd06267">
    <property type="entry name" value="PBP1_LacI_sugar_binding-like"/>
    <property type="match status" value="1"/>
</dbReference>
<dbReference type="Proteomes" id="UP001500326">
    <property type="component" value="Unassembled WGS sequence"/>
</dbReference>
<organism evidence="5 6">
    <name type="scientific">Microbacterium pumilum</name>
    <dbReference type="NCBI Taxonomy" id="344165"/>
    <lineage>
        <taxon>Bacteria</taxon>
        <taxon>Bacillati</taxon>
        <taxon>Actinomycetota</taxon>
        <taxon>Actinomycetes</taxon>
        <taxon>Micrococcales</taxon>
        <taxon>Microbacteriaceae</taxon>
        <taxon>Microbacterium</taxon>
    </lineage>
</organism>
<dbReference type="GO" id="GO:0003677">
    <property type="term" value="F:DNA binding"/>
    <property type="evidence" value="ECO:0007669"/>
    <property type="project" value="UniProtKB-KW"/>
</dbReference>
<protein>
    <submittedName>
        <fullName evidence="5">LacI family DNA-binding transcriptional regulator</fullName>
    </submittedName>
</protein>
<evidence type="ECO:0000313" key="5">
    <source>
        <dbReference type="EMBL" id="GAA1973942.1"/>
    </source>
</evidence>
<accession>A0ABP5D4G2</accession>
<dbReference type="Gene3D" id="3.40.50.2300">
    <property type="match status" value="2"/>
</dbReference>
<dbReference type="PROSITE" id="PS50932">
    <property type="entry name" value="HTH_LACI_2"/>
    <property type="match status" value="1"/>
</dbReference>
<dbReference type="Pfam" id="PF00356">
    <property type="entry name" value="LacI"/>
    <property type="match status" value="1"/>
</dbReference>
<dbReference type="SMART" id="SM00354">
    <property type="entry name" value="HTH_LACI"/>
    <property type="match status" value="1"/>
</dbReference>
<evidence type="ECO:0000256" key="3">
    <source>
        <dbReference type="ARBA" id="ARBA00023163"/>
    </source>
</evidence>
<dbReference type="InterPro" id="IPR046335">
    <property type="entry name" value="LacI/GalR-like_sensor"/>
</dbReference>
<dbReference type="RefSeq" id="WP_344057807.1">
    <property type="nucleotide sequence ID" value="NZ_BAAAOH010000001.1"/>
</dbReference>